<gene>
    <name evidence="1" type="ORF">ACFP3T_05940</name>
</gene>
<evidence type="ECO:0000313" key="1">
    <source>
        <dbReference type="EMBL" id="MFC6164210.1"/>
    </source>
</evidence>
<keyword evidence="2" id="KW-1185">Reference proteome</keyword>
<proteinExistence type="predicted"/>
<protein>
    <recommendedName>
        <fullName evidence="3">AbrB family transcriptional regulator</fullName>
    </recommendedName>
</protein>
<evidence type="ECO:0000313" key="2">
    <source>
        <dbReference type="Proteomes" id="UP001596253"/>
    </source>
</evidence>
<accession>A0ABW1R470</accession>
<dbReference type="EMBL" id="JBHSSD010000026">
    <property type="protein sequence ID" value="MFC6164210.1"/>
    <property type="molecule type" value="Genomic_DNA"/>
</dbReference>
<dbReference type="RefSeq" id="WP_137640412.1">
    <property type="nucleotide sequence ID" value="NZ_BJDK01000019.1"/>
</dbReference>
<evidence type="ECO:0008006" key="3">
    <source>
        <dbReference type="Google" id="ProtNLM"/>
    </source>
</evidence>
<comment type="caution">
    <text evidence="1">The sequence shown here is derived from an EMBL/GenBank/DDBJ whole genome shotgun (WGS) entry which is preliminary data.</text>
</comment>
<reference evidence="2" key="1">
    <citation type="journal article" date="2019" name="Int. J. Syst. Evol. Microbiol.">
        <title>The Global Catalogue of Microorganisms (GCM) 10K type strain sequencing project: providing services to taxonomists for standard genome sequencing and annotation.</title>
        <authorList>
            <consortium name="The Broad Institute Genomics Platform"/>
            <consortium name="The Broad Institute Genome Sequencing Center for Infectious Disease"/>
            <person name="Wu L."/>
            <person name="Ma J."/>
        </authorList>
    </citation>
    <scope>NUCLEOTIDE SEQUENCE [LARGE SCALE GENOMIC DNA]</scope>
    <source>
        <strain evidence="2">CCM 8932</strain>
    </source>
</reference>
<sequence>MPTRRKERVIGEYETRKIGNSLVLTVPQKVGVPEKSKYLLVAKSDGVLEYKPVESNPWLNGEFDDIDFDAEIAQLNDIDTGVAVGKESVIW</sequence>
<name>A0ABW1R470_9LACO</name>
<organism evidence="1 2">
    <name type="scientific">Lactiplantibacillus dongliensis</name>
    <dbReference type="NCBI Taxonomy" id="2559919"/>
    <lineage>
        <taxon>Bacteria</taxon>
        <taxon>Bacillati</taxon>
        <taxon>Bacillota</taxon>
        <taxon>Bacilli</taxon>
        <taxon>Lactobacillales</taxon>
        <taxon>Lactobacillaceae</taxon>
        <taxon>Lactiplantibacillus</taxon>
    </lineage>
</organism>
<dbReference type="Proteomes" id="UP001596253">
    <property type="component" value="Unassembled WGS sequence"/>
</dbReference>